<reference evidence="1 2" key="2">
    <citation type="journal article" date="2022" name="Mol. Ecol. Resour.">
        <title>The genomes of chicory, endive, great burdock and yacon provide insights into Asteraceae paleo-polyploidization history and plant inulin production.</title>
        <authorList>
            <person name="Fan W."/>
            <person name="Wang S."/>
            <person name="Wang H."/>
            <person name="Wang A."/>
            <person name="Jiang F."/>
            <person name="Liu H."/>
            <person name="Zhao H."/>
            <person name="Xu D."/>
            <person name="Zhang Y."/>
        </authorList>
    </citation>
    <scope>NUCLEOTIDE SEQUENCE [LARGE SCALE GENOMIC DNA]</scope>
    <source>
        <strain evidence="2">cv. Punajuju</strain>
        <tissue evidence="1">Leaves</tissue>
    </source>
</reference>
<gene>
    <name evidence="1" type="ORF">L2E82_12953</name>
</gene>
<reference evidence="2" key="1">
    <citation type="journal article" date="2022" name="Mol. Ecol. Resour.">
        <title>The genomes of chicory, endive, great burdock and yacon provide insights into Asteraceae palaeo-polyploidization history and plant inulin production.</title>
        <authorList>
            <person name="Fan W."/>
            <person name="Wang S."/>
            <person name="Wang H."/>
            <person name="Wang A."/>
            <person name="Jiang F."/>
            <person name="Liu H."/>
            <person name="Zhao H."/>
            <person name="Xu D."/>
            <person name="Zhang Y."/>
        </authorList>
    </citation>
    <scope>NUCLEOTIDE SEQUENCE [LARGE SCALE GENOMIC DNA]</scope>
    <source>
        <strain evidence="2">cv. Punajuju</strain>
    </source>
</reference>
<protein>
    <submittedName>
        <fullName evidence="1">Uncharacterized protein</fullName>
    </submittedName>
</protein>
<proteinExistence type="predicted"/>
<accession>A0ACB9GHI1</accession>
<dbReference type="Proteomes" id="UP001055811">
    <property type="component" value="Linkage Group LG02"/>
</dbReference>
<evidence type="ECO:0000313" key="1">
    <source>
        <dbReference type="EMBL" id="KAI3782895.1"/>
    </source>
</evidence>
<dbReference type="EMBL" id="CM042010">
    <property type="protein sequence ID" value="KAI3782895.1"/>
    <property type="molecule type" value="Genomic_DNA"/>
</dbReference>
<comment type="caution">
    <text evidence="1">The sequence shown here is derived from an EMBL/GenBank/DDBJ whole genome shotgun (WGS) entry which is preliminary data.</text>
</comment>
<sequence length="104" mass="11099">MYLSLILTLRSRRLLIVLAICPPPPASSSTKGELHDHLPRSPSSQISIGVGSQNRTALTDLEAPSPCSRKSTEVCDGSILYISPLSIALTDLEAPSPPFTVDKT</sequence>
<name>A0ACB9GHI1_CICIN</name>
<keyword evidence="2" id="KW-1185">Reference proteome</keyword>
<organism evidence="1 2">
    <name type="scientific">Cichorium intybus</name>
    <name type="common">Chicory</name>
    <dbReference type="NCBI Taxonomy" id="13427"/>
    <lineage>
        <taxon>Eukaryota</taxon>
        <taxon>Viridiplantae</taxon>
        <taxon>Streptophyta</taxon>
        <taxon>Embryophyta</taxon>
        <taxon>Tracheophyta</taxon>
        <taxon>Spermatophyta</taxon>
        <taxon>Magnoliopsida</taxon>
        <taxon>eudicotyledons</taxon>
        <taxon>Gunneridae</taxon>
        <taxon>Pentapetalae</taxon>
        <taxon>asterids</taxon>
        <taxon>campanulids</taxon>
        <taxon>Asterales</taxon>
        <taxon>Asteraceae</taxon>
        <taxon>Cichorioideae</taxon>
        <taxon>Cichorieae</taxon>
        <taxon>Cichoriinae</taxon>
        <taxon>Cichorium</taxon>
    </lineage>
</organism>
<evidence type="ECO:0000313" key="2">
    <source>
        <dbReference type="Proteomes" id="UP001055811"/>
    </source>
</evidence>